<accession>A0ABV3GZN0</accession>
<name>A0ABV3GZN0_9ACTN</name>
<feature type="signal peptide" evidence="1">
    <location>
        <begin position="1"/>
        <end position="17"/>
    </location>
</feature>
<reference evidence="2 3" key="1">
    <citation type="submission" date="2024-06" db="EMBL/GenBank/DDBJ databases">
        <title>The Natural Products Discovery Center: Release of the First 8490 Sequenced Strains for Exploring Actinobacteria Biosynthetic Diversity.</title>
        <authorList>
            <person name="Kalkreuter E."/>
            <person name="Kautsar S.A."/>
            <person name="Yang D."/>
            <person name="Bader C.D."/>
            <person name="Teijaro C.N."/>
            <person name="Fluegel L."/>
            <person name="Davis C.M."/>
            <person name="Simpson J.R."/>
            <person name="Lauterbach L."/>
            <person name="Steele A.D."/>
            <person name="Gui C."/>
            <person name="Meng S."/>
            <person name="Li G."/>
            <person name="Viehrig K."/>
            <person name="Ye F."/>
            <person name="Su P."/>
            <person name="Kiefer A.F."/>
            <person name="Nichols A."/>
            <person name="Cepeda A.J."/>
            <person name="Yan W."/>
            <person name="Fan B."/>
            <person name="Jiang Y."/>
            <person name="Adhikari A."/>
            <person name="Zheng C.-J."/>
            <person name="Schuster L."/>
            <person name="Cowan T.M."/>
            <person name="Smanski M.J."/>
            <person name="Chevrette M.G."/>
            <person name="De Carvalho L.P.S."/>
            <person name="Shen B."/>
        </authorList>
    </citation>
    <scope>NUCLEOTIDE SEQUENCE [LARGE SCALE GENOMIC DNA]</scope>
    <source>
        <strain evidence="2 3">NPDC049574</strain>
    </source>
</reference>
<organism evidence="2 3">
    <name type="scientific">Nonomuraea bangladeshensis</name>
    <dbReference type="NCBI Taxonomy" id="404385"/>
    <lineage>
        <taxon>Bacteria</taxon>
        <taxon>Bacillati</taxon>
        <taxon>Actinomycetota</taxon>
        <taxon>Actinomycetes</taxon>
        <taxon>Streptosporangiales</taxon>
        <taxon>Streptosporangiaceae</taxon>
        <taxon>Nonomuraea</taxon>
    </lineage>
</organism>
<proteinExistence type="predicted"/>
<keyword evidence="1" id="KW-0732">Signal</keyword>
<evidence type="ECO:0000313" key="3">
    <source>
        <dbReference type="Proteomes" id="UP001552427"/>
    </source>
</evidence>
<evidence type="ECO:0000313" key="2">
    <source>
        <dbReference type="EMBL" id="MEV4285748.1"/>
    </source>
</evidence>
<gene>
    <name evidence="2" type="ORF">AB0K40_09610</name>
</gene>
<dbReference type="Proteomes" id="UP001552427">
    <property type="component" value="Unassembled WGS sequence"/>
</dbReference>
<protein>
    <submittedName>
        <fullName evidence="2">Uncharacterized protein</fullName>
    </submittedName>
</protein>
<keyword evidence="3" id="KW-1185">Reference proteome</keyword>
<dbReference type="EMBL" id="JBFARM010000003">
    <property type="protein sequence ID" value="MEV4285748.1"/>
    <property type="molecule type" value="Genomic_DNA"/>
</dbReference>
<dbReference type="RefSeq" id="WP_364446813.1">
    <property type="nucleotide sequence ID" value="NZ_JBFARM010000003.1"/>
</dbReference>
<feature type="chain" id="PRO_5046789725" evidence="1">
    <location>
        <begin position="18"/>
        <end position="129"/>
    </location>
</feature>
<sequence length="129" mass="14164">MSLVAAIAATPFLLLYAAVTAPQWITDHRLAGLEDRALAHPLPPGTTFAGFEPQGPVTGDSGECWAGFAFNLRTERPLEEIKRYYEAAPFTRPSTHFSGLSVITSQESADRVWVAFDTTYSGTLDLRCW</sequence>
<comment type="caution">
    <text evidence="2">The sequence shown here is derived from an EMBL/GenBank/DDBJ whole genome shotgun (WGS) entry which is preliminary data.</text>
</comment>
<evidence type="ECO:0000256" key="1">
    <source>
        <dbReference type="SAM" id="SignalP"/>
    </source>
</evidence>